<evidence type="ECO:0000256" key="3">
    <source>
        <dbReference type="ARBA" id="ARBA00022989"/>
    </source>
</evidence>
<dbReference type="eggNOG" id="KOG2302">
    <property type="taxonomic scope" value="Eukaryota"/>
</dbReference>
<evidence type="ECO:0000313" key="7">
    <source>
        <dbReference type="Ensembl" id="ENSLOCP00000001782.1"/>
    </source>
</evidence>
<accession>W5M075</accession>
<feature type="transmembrane region" description="Helical" evidence="5">
    <location>
        <begin position="31"/>
        <end position="51"/>
    </location>
</feature>
<dbReference type="OMA" id="WFFSAMD"/>
<organism evidence="7 8">
    <name type="scientific">Lepisosteus oculatus</name>
    <name type="common">Spotted gar</name>
    <dbReference type="NCBI Taxonomy" id="7918"/>
    <lineage>
        <taxon>Eukaryota</taxon>
        <taxon>Metazoa</taxon>
        <taxon>Chordata</taxon>
        <taxon>Craniata</taxon>
        <taxon>Vertebrata</taxon>
        <taxon>Euteleostomi</taxon>
        <taxon>Actinopterygii</taxon>
        <taxon>Neopterygii</taxon>
        <taxon>Holostei</taxon>
        <taxon>Semionotiformes</taxon>
        <taxon>Lepisosteidae</taxon>
        <taxon>Lepisosteus</taxon>
    </lineage>
</organism>
<dbReference type="GeneTree" id="ENSGT00940000162437"/>
<dbReference type="GO" id="GO:0030317">
    <property type="term" value="P:flagellated sperm motility"/>
    <property type="evidence" value="ECO:0000318"/>
    <property type="project" value="GO_Central"/>
</dbReference>
<dbReference type="PANTHER" id="PTHR47193">
    <property type="entry name" value="CATION CHANNEL SPERM-ASSOCIATED PROTEIN 1"/>
    <property type="match status" value="1"/>
</dbReference>
<evidence type="ECO:0000259" key="6">
    <source>
        <dbReference type="Pfam" id="PF00520"/>
    </source>
</evidence>
<keyword evidence="4 5" id="KW-0472">Membrane</keyword>
<dbReference type="GO" id="GO:0005227">
    <property type="term" value="F:calcium-activated cation channel activity"/>
    <property type="evidence" value="ECO:0007669"/>
    <property type="project" value="InterPro"/>
</dbReference>
<dbReference type="InterPro" id="IPR005821">
    <property type="entry name" value="Ion_trans_dom"/>
</dbReference>
<dbReference type="EMBL" id="AHAT01034024">
    <property type="status" value="NOT_ANNOTATED_CDS"/>
    <property type="molecule type" value="Genomic_DNA"/>
</dbReference>
<keyword evidence="2 5" id="KW-0812">Transmembrane</keyword>
<proteinExistence type="predicted"/>
<dbReference type="GO" id="GO:0036128">
    <property type="term" value="C:CatSper complex"/>
    <property type="evidence" value="ECO:0000318"/>
    <property type="project" value="GO_Central"/>
</dbReference>
<reference evidence="8" key="1">
    <citation type="submission" date="2011-12" db="EMBL/GenBank/DDBJ databases">
        <title>The Draft Genome of Lepisosteus oculatus.</title>
        <authorList>
            <consortium name="The Broad Institute Genome Assembly &amp; Analysis Group"/>
            <consortium name="Computational R&amp;D Group"/>
            <consortium name="and Sequencing Platform"/>
            <person name="Di Palma F."/>
            <person name="Alfoldi J."/>
            <person name="Johnson J."/>
            <person name="Berlin A."/>
            <person name="Gnerre S."/>
            <person name="Jaffe D."/>
            <person name="MacCallum I."/>
            <person name="Young S."/>
            <person name="Walker B.J."/>
            <person name="Lander E.S."/>
            <person name="Lindblad-Toh K."/>
        </authorList>
    </citation>
    <scope>NUCLEOTIDE SEQUENCE [LARGE SCALE GENOMIC DNA]</scope>
</reference>
<dbReference type="AlphaFoldDB" id="W5M075"/>
<dbReference type="Ensembl" id="ENSLOCT00000001787.1">
    <property type="protein sequence ID" value="ENSLOCP00000001782.1"/>
    <property type="gene ID" value="ENSLOCG00000001555.1"/>
</dbReference>
<dbReference type="Gene3D" id="1.20.120.350">
    <property type="entry name" value="Voltage-gated potassium channels. Chain C"/>
    <property type="match status" value="1"/>
</dbReference>
<dbReference type="Proteomes" id="UP000018468">
    <property type="component" value="Linkage group LG28"/>
</dbReference>
<dbReference type="EMBL" id="AHAT01034025">
    <property type="status" value="NOT_ANNOTATED_CDS"/>
    <property type="molecule type" value="Genomic_DNA"/>
</dbReference>
<dbReference type="EMBL" id="AHAT01034027">
    <property type="status" value="NOT_ANNOTATED_CDS"/>
    <property type="molecule type" value="Genomic_DNA"/>
</dbReference>
<dbReference type="EMBL" id="AHAT01034028">
    <property type="status" value="NOT_ANNOTATED_CDS"/>
    <property type="molecule type" value="Genomic_DNA"/>
</dbReference>
<dbReference type="STRING" id="7918.ENSLOCP00000001782"/>
<keyword evidence="8" id="KW-1185">Reference proteome</keyword>
<sequence length="374" mass="42979">MGRAWGALLDRCRLLYQIVFAFTESRPLDNFLLAVVVLNTGALVAQTFDSVAVRGGWFFSAMDASFLSIYLMEFALKVFVWGRVYFRNAWNILLPDFVIVFMSLVDFVLPLIQSTSSFSSGNASTVFRILRIFKGIRAIRAFRVLRTIRFLQNLQAIMSTCLQSLQSMGAIIVLMFTFLFMFAVIFREMFSVSDPDRFGSMFKTIFTLFQLLTLDDWAYIYSTSRDQAGYPYIIIFLVLYIVVEYFTFLNLFIAVLVDNFQLAIKRRMERKKDKVVQVLSCWTSWSGGSGPVLLDRKDSWSGGSGQPSGEQDNETFLQRAIQQNYSQNKFSKREVQLMTSYFRLLAAIDLQHHAFRSQGATLDRVVDTFFEVSP</sequence>
<dbReference type="InParanoid" id="W5M075"/>
<keyword evidence="3 5" id="KW-1133">Transmembrane helix</keyword>
<feature type="domain" description="Ion transport" evidence="6">
    <location>
        <begin position="26"/>
        <end position="266"/>
    </location>
</feature>
<dbReference type="EMBL" id="AHAT01034026">
    <property type="status" value="NOT_ANNOTATED_CDS"/>
    <property type="molecule type" value="Genomic_DNA"/>
</dbReference>
<dbReference type="InterPro" id="IPR027359">
    <property type="entry name" value="Volt_channel_dom_sf"/>
</dbReference>
<dbReference type="GO" id="GO:0006816">
    <property type="term" value="P:calcium ion transport"/>
    <property type="evidence" value="ECO:0000318"/>
    <property type="project" value="GO_Central"/>
</dbReference>
<comment type="subcellular location">
    <subcellularLocation>
        <location evidence="1">Membrane</location>
        <topology evidence="1">Multi-pass membrane protein</topology>
    </subcellularLocation>
</comment>
<dbReference type="SUPFAM" id="SSF81324">
    <property type="entry name" value="Voltage-gated potassium channels"/>
    <property type="match status" value="1"/>
</dbReference>
<feature type="transmembrane region" description="Helical" evidence="5">
    <location>
        <begin position="232"/>
        <end position="257"/>
    </location>
</feature>
<reference evidence="7" key="2">
    <citation type="submission" date="2025-08" db="UniProtKB">
        <authorList>
            <consortium name="Ensembl"/>
        </authorList>
    </citation>
    <scope>IDENTIFICATION</scope>
</reference>
<dbReference type="InterPro" id="IPR028746">
    <property type="entry name" value="CatSper1"/>
</dbReference>
<protein>
    <recommendedName>
        <fullName evidence="6">Ion transport domain-containing protein</fullName>
    </recommendedName>
</protein>
<feature type="transmembrane region" description="Helical" evidence="5">
    <location>
        <begin position="198"/>
        <end position="220"/>
    </location>
</feature>
<feature type="transmembrane region" description="Helical" evidence="5">
    <location>
        <begin position="168"/>
        <end position="186"/>
    </location>
</feature>
<dbReference type="GO" id="GO:0005245">
    <property type="term" value="F:voltage-gated calcium channel activity"/>
    <property type="evidence" value="ECO:0000318"/>
    <property type="project" value="GO_Central"/>
</dbReference>
<dbReference type="GO" id="GO:0060296">
    <property type="term" value="P:regulation of cilium beat frequency involved in ciliary motility"/>
    <property type="evidence" value="ECO:0000318"/>
    <property type="project" value="GO_Central"/>
</dbReference>
<dbReference type="Pfam" id="PF00520">
    <property type="entry name" value="Ion_trans"/>
    <property type="match status" value="1"/>
</dbReference>
<evidence type="ECO:0000256" key="2">
    <source>
        <dbReference type="ARBA" id="ARBA00022692"/>
    </source>
</evidence>
<evidence type="ECO:0000313" key="8">
    <source>
        <dbReference type="Proteomes" id="UP000018468"/>
    </source>
</evidence>
<dbReference type="HOGENOM" id="CLU_055047_0_0_1"/>
<feature type="transmembrane region" description="Helical" evidence="5">
    <location>
        <begin position="57"/>
        <end position="80"/>
    </location>
</feature>
<evidence type="ECO:0000256" key="4">
    <source>
        <dbReference type="ARBA" id="ARBA00023136"/>
    </source>
</evidence>
<dbReference type="PANTHER" id="PTHR47193:SF1">
    <property type="entry name" value="CATION CHANNEL SPERM-ASSOCIATED PROTEIN 1"/>
    <property type="match status" value="1"/>
</dbReference>
<name>W5M075_LEPOC</name>
<reference evidence="7" key="3">
    <citation type="submission" date="2025-09" db="UniProtKB">
        <authorList>
            <consortium name="Ensembl"/>
        </authorList>
    </citation>
    <scope>IDENTIFICATION</scope>
</reference>
<feature type="transmembrane region" description="Helical" evidence="5">
    <location>
        <begin position="92"/>
        <end position="112"/>
    </location>
</feature>
<evidence type="ECO:0000256" key="5">
    <source>
        <dbReference type="SAM" id="Phobius"/>
    </source>
</evidence>
<dbReference type="Gene3D" id="1.10.287.70">
    <property type="match status" value="1"/>
</dbReference>
<evidence type="ECO:0000256" key="1">
    <source>
        <dbReference type="ARBA" id="ARBA00004141"/>
    </source>
</evidence>
<dbReference type="EMBL" id="AHAT01034029">
    <property type="status" value="NOT_ANNOTATED_CDS"/>
    <property type="molecule type" value="Genomic_DNA"/>
</dbReference>
<dbReference type="Bgee" id="ENSLOCG00000001555">
    <property type="expression patterns" value="Expressed in testis and 4 other cell types or tissues"/>
</dbReference>
<dbReference type="GO" id="GO:0007283">
    <property type="term" value="P:spermatogenesis"/>
    <property type="evidence" value="ECO:0000318"/>
    <property type="project" value="GO_Central"/>
</dbReference>